<evidence type="ECO:0000313" key="3">
    <source>
        <dbReference type="Proteomes" id="UP001243364"/>
    </source>
</evidence>
<keyword evidence="3" id="KW-1185">Reference proteome</keyword>
<keyword evidence="1" id="KW-1133">Transmembrane helix</keyword>
<reference evidence="2 3" key="1">
    <citation type="submission" date="2023-07" db="EMBL/GenBank/DDBJ databases">
        <title>Comparative genomics of wheat-associated soil bacteria to identify genetic determinants of phenazine resistance.</title>
        <authorList>
            <person name="Mouncey N."/>
        </authorList>
    </citation>
    <scope>NUCLEOTIDE SEQUENCE [LARGE SCALE GENOMIC DNA]</scope>
    <source>
        <strain evidence="2 3">W4I19-2</strain>
    </source>
</reference>
<protein>
    <submittedName>
        <fullName evidence="2">Uncharacterized protein</fullName>
    </submittedName>
</protein>
<evidence type="ECO:0000313" key="2">
    <source>
        <dbReference type="EMBL" id="MDQ0681556.1"/>
    </source>
</evidence>
<name>A0ABU0PTU6_STRAH</name>
<feature type="transmembrane region" description="Helical" evidence="1">
    <location>
        <begin position="90"/>
        <end position="112"/>
    </location>
</feature>
<dbReference type="Proteomes" id="UP001243364">
    <property type="component" value="Unassembled WGS sequence"/>
</dbReference>
<keyword evidence="1" id="KW-0812">Transmembrane</keyword>
<proteinExistence type="predicted"/>
<feature type="transmembrane region" description="Helical" evidence="1">
    <location>
        <begin position="55"/>
        <end position="78"/>
    </location>
</feature>
<evidence type="ECO:0000256" key="1">
    <source>
        <dbReference type="SAM" id="Phobius"/>
    </source>
</evidence>
<sequence>MRMSTGSTSAPHVTAASPAVRHGWHKLLIALVVLGRVARVPTAMAATTGETPSGWWLVVWEVLALGLAAYAVSEWEILKSTAWRMRVSQWICMVIFHIGLTGFLSSLFVQWWF</sequence>
<gene>
    <name evidence="2" type="ORF">QFZ56_000519</name>
</gene>
<organism evidence="2 3">
    <name type="scientific">Streptomyces achromogenes</name>
    <dbReference type="NCBI Taxonomy" id="67255"/>
    <lineage>
        <taxon>Bacteria</taxon>
        <taxon>Bacillati</taxon>
        <taxon>Actinomycetota</taxon>
        <taxon>Actinomycetes</taxon>
        <taxon>Kitasatosporales</taxon>
        <taxon>Streptomycetaceae</taxon>
        <taxon>Streptomyces</taxon>
    </lineage>
</organism>
<accession>A0ABU0PTU6</accession>
<keyword evidence="1" id="KW-0472">Membrane</keyword>
<dbReference type="EMBL" id="JAUSYA010000001">
    <property type="protein sequence ID" value="MDQ0681556.1"/>
    <property type="molecule type" value="Genomic_DNA"/>
</dbReference>
<comment type="caution">
    <text evidence="2">The sequence shown here is derived from an EMBL/GenBank/DDBJ whole genome shotgun (WGS) entry which is preliminary data.</text>
</comment>